<sequence length="306" mass="36295">MLARNSELDGALSSVQQLEDRFNKRFGYPWVFLNEVPFTDEFKEKMSAIISGPVSFGLIPHDHWFQPDWIDEDKATSGREHLIKDGVIYGVRHSYRNMCRFNSGFFYRHQLVQKYKWYWRVEPNVNFLCDTDFDPFLFMEENDKLYGFTVSLYEWPQTVPTLWDAVKEFIDIHPEYLAPNNSMKFLSDNGGNTYNMCHFWSNFEIANLEFWRGEAYSKFFDHLESKGGFYYERWGDAPVHSIGAALFARKDQIHFFDDIGYQHPPFAHCPRSAEVRRDKNCTCSQFGSFDYNAYSCLRKWEQVVRS</sequence>
<evidence type="ECO:0000256" key="3">
    <source>
        <dbReference type="PIRSR" id="PIRSR018153-1"/>
    </source>
</evidence>
<dbReference type="AlphaFoldDB" id="A0A5C2RX18"/>
<dbReference type="PANTHER" id="PTHR31121">
    <property type="entry name" value="ALPHA-1,2 MANNOSYLTRANSFERASE KTR1"/>
    <property type="match status" value="1"/>
</dbReference>
<dbReference type="GO" id="GO:0016020">
    <property type="term" value="C:membrane"/>
    <property type="evidence" value="ECO:0007669"/>
    <property type="project" value="InterPro"/>
</dbReference>
<comment type="similarity">
    <text evidence="1">Belongs to the glycosyltransferase 15 family.</text>
</comment>
<keyword evidence="5" id="KW-1185">Reference proteome</keyword>
<dbReference type="EMBL" id="ML122297">
    <property type="protein sequence ID" value="RPD55226.1"/>
    <property type="molecule type" value="Genomic_DNA"/>
</dbReference>
<dbReference type="Gene3D" id="3.90.550.10">
    <property type="entry name" value="Spore Coat Polysaccharide Biosynthesis Protein SpsA, Chain A"/>
    <property type="match status" value="1"/>
</dbReference>
<dbReference type="InterPro" id="IPR002685">
    <property type="entry name" value="Glyco_trans_15"/>
</dbReference>
<dbReference type="GO" id="GO:0000032">
    <property type="term" value="P:cell wall mannoprotein biosynthetic process"/>
    <property type="evidence" value="ECO:0007669"/>
    <property type="project" value="TreeGrafter"/>
</dbReference>
<dbReference type="InterPro" id="IPR029044">
    <property type="entry name" value="Nucleotide-diphossugar_trans"/>
</dbReference>
<name>A0A5C2RX18_9APHY</name>
<dbReference type="OrthoDB" id="439943at2759"/>
<proteinExistence type="inferred from homology"/>
<dbReference type="STRING" id="1328759.A0A5C2RX18"/>
<keyword evidence="2 4" id="KW-0808">Transferase</keyword>
<gene>
    <name evidence="4" type="ORF">L227DRAFT_588590</name>
</gene>
<evidence type="ECO:0000313" key="4">
    <source>
        <dbReference type="EMBL" id="RPD55226.1"/>
    </source>
</evidence>
<dbReference type="FunFam" id="3.90.550.10:FF:000051">
    <property type="entry name" value="Alpha-1,2-mannosyltransferase (Ktr4)"/>
    <property type="match status" value="1"/>
</dbReference>
<organism evidence="4 5">
    <name type="scientific">Lentinus tigrinus ALCF2SS1-6</name>
    <dbReference type="NCBI Taxonomy" id="1328759"/>
    <lineage>
        <taxon>Eukaryota</taxon>
        <taxon>Fungi</taxon>
        <taxon>Dikarya</taxon>
        <taxon>Basidiomycota</taxon>
        <taxon>Agaricomycotina</taxon>
        <taxon>Agaricomycetes</taxon>
        <taxon>Polyporales</taxon>
        <taxon>Polyporaceae</taxon>
        <taxon>Lentinus</taxon>
    </lineage>
</organism>
<dbReference type="Proteomes" id="UP000313359">
    <property type="component" value="Unassembled WGS sequence"/>
</dbReference>
<reference evidence="4" key="1">
    <citation type="journal article" date="2018" name="Genome Biol. Evol.">
        <title>Genomics and development of Lentinus tigrinus, a white-rot wood-decaying mushroom with dimorphic fruiting bodies.</title>
        <authorList>
            <person name="Wu B."/>
            <person name="Xu Z."/>
            <person name="Knudson A."/>
            <person name="Carlson A."/>
            <person name="Chen N."/>
            <person name="Kovaka S."/>
            <person name="LaButti K."/>
            <person name="Lipzen A."/>
            <person name="Pennachio C."/>
            <person name="Riley R."/>
            <person name="Schakwitz W."/>
            <person name="Umezawa K."/>
            <person name="Ohm R.A."/>
            <person name="Grigoriev I.V."/>
            <person name="Nagy L.G."/>
            <person name="Gibbons J."/>
            <person name="Hibbett D."/>
        </authorList>
    </citation>
    <scope>NUCLEOTIDE SEQUENCE [LARGE SCALE GENOMIC DNA]</scope>
    <source>
        <strain evidence="4">ALCF2SS1-6</strain>
    </source>
</reference>
<dbReference type="PANTHER" id="PTHR31121:SF6">
    <property type="entry name" value="ALPHA-1,2 MANNOSYLTRANSFERASE KTR1"/>
    <property type="match status" value="1"/>
</dbReference>
<evidence type="ECO:0000256" key="2">
    <source>
        <dbReference type="ARBA" id="ARBA00022679"/>
    </source>
</evidence>
<dbReference type="SUPFAM" id="SSF53448">
    <property type="entry name" value="Nucleotide-diphospho-sugar transferases"/>
    <property type="match status" value="1"/>
</dbReference>
<dbReference type="PIRSF" id="PIRSF018153">
    <property type="entry name" value="Glyco_trans_15"/>
    <property type="match status" value="1"/>
</dbReference>
<evidence type="ECO:0000313" key="5">
    <source>
        <dbReference type="Proteomes" id="UP000313359"/>
    </source>
</evidence>
<dbReference type="GO" id="GO:0006487">
    <property type="term" value="P:protein N-linked glycosylation"/>
    <property type="evidence" value="ECO:0007669"/>
    <property type="project" value="TreeGrafter"/>
</dbReference>
<accession>A0A5C2RX18</accession>
<dbReference type="GO" id="GO:0000026">
    <property type="term" value="F:alpha-1,2-mannosyltransferase activity"/>
    <property type="evidence" value="ECO:0007669"/>
    <property type="project" value="TreeGrafter"/>
</dbReference>
<dbReference type="GO" id="GO:0005794">
    <property type="term" value="C:Golgi apparatus"/>
    <property type="evidence" value="ECO:0007669"/>
    <property type="project" value="TreeGrafter"/>
</dbReference>
<feature type="active site" description="Nucleophile" evidence="3">
    <location>
        <position position="204"/>
    </location>
</feature>
<evidence type="ECO:0000256" key="1">
    <source>
        <dbReference type="ARBA" id="ARBA00007677"/>
    </source>
</evidence>
<protein>
    <submittedName>
        <fullName evidence="4">Glycosyltransferase family 15 protein</fullName>
    </submittedName>
</protein>
<dbReference type="Pfam" id="PF01793">
    <property type="entry name" value="Glyco_transf_15"/>
    <property type="match status" value="1"/>
</dbReference>